<comment type="caution">
    <text evidence="1">The sequence shown here is derived from an EMBL/GenBank/DDBJ whole genome shotgun (WGS) entry which is preliminary data.</text>
</comment>
<proteinExistence type="predicted"/>
<keyword evidence="2" id="KW-1185">Reference proteome</keyword>
<sequence>MATPYFHFRMHWRRWWLAEGRHSLQSPLLLQLYDAIAQADPIPPLEQVVRKLLPSYPLHSINEQESIPPQIIQTEPAGIWLVKGLYSRPKRFQQWQNCVQAPLLAIEIQGEGLLFTGSAFSPGHYIFDL</sequence>
<dbReference type="Proteomes" id="UP000005551">
    <property type="component" value="Unassembled WGS sequence"/>
</dbReference>
<protein>
    <submittedName>
        <fullName evidence="1">Uncharacterized protein</fullName>
    </submittedName>
</protein>
<organism evidence="1 2">
    <name type="scientific">Nitritalea halalkaliphila LW7</name>
    <dbReference type="NCBI Taxonomy" id="1189621"/>
    <lineage>
        <taxon>Bacteria</taxon>
        <taxon>Pseudomonadati</taxon>
        <taxon>Bacteroidota</taxon>
        <taxon>Cytophagia</taxon>
        <taxon>Cytophagales</taxon>
        <taxon>Cyclobacteriaceae</taxon>
        <taxon>Nitritalea</taxon>
    </lineage>
</organism>
<dbReference type="EMBL" id="AJYA01000067">
    <property type="protein sequence ID" value="EIM73092.1"/>
    <property type="molecule type" value="Genomic_DNA"/>
</dbReference>
<dbReference type="STRING" id="1189621.A3SI_18492"/>
<evidence type="ECO:0000313" key="1">
    <source>
        <dbReference type="EMBL" id="EIM73092.1"/>
    </source>
</evidence>
<dbReference type="RefSeq" id="WP_009057272.1">
    <property type="nucleotide sequence ID" value="NZ_AJYA01000067.1"/>
</dbReference>
<dbReference type="AlphaFoldDB" id="I5BU40"/>
<reference evidence="1 2" key="1">
    <citation type="submission" date="2012-05" db="EMBL/GenBank/DDBJ databases">
        <title>Genome sequence of Nitritalea halalkaliphila LW7.</title>
        <authorList>
            <person name="Jangir P.K."/>
            <person name="Singh A."/>
            <person name="Shivaji S."/>
            <person name="Sharma R."/>
        </authorList>
    </citation>
    <scope>NUCLEOTIDE SEQUENCE [LARGE SCALE GENOMIC DNA]</scope>
    <source>
        <strain evidence="1 2">LW7</strain>
    </source>
</reference>
<evidence type="ECO:0000313" key="2">
    <source>
        <dbReference type="Proteomes" id="UP000005551"/>
    </source>
</evidence>
<gene>
    <name evidence="1" type="ORF">A3SI_18492</name>
</gene>
<accession>I5BU40</accession>
<name>I5BU40_9BACT</name>